<comment type="caution">
    <text evidence="5">The sequence shown here is derived from an EMBL/GenBank/DDBJ whole genome shotgun (WGS) entry which is preliminary data.</text>
</comment>
<dbReference type="InterPro" id="IPR017862">
    <property type="entry name" value="SKI-int_prot_SKIP"/>
</dbReference>
<feature type="domain" description="SKI-interacting protein SKIP SNW" evidence="4">
    <location>
        <begin position="154"/>
        <end position="312"/>
    </location>
</feature>
<dbReference type="GO" id="GO:0005681">
    <property type="term" value="C:spliceosomal complex"/>
    <property type="evidence" value="ECO:0007669"/>
    <property type="project" value="InterPro"/>
</dbReference>
<gene>
    <name evidence="5" type="ORF">BWQ96_00169</name>
</gene>
<evidence type="ECO:0000313" key="5">
    <source>
        <dbReference type="EMBL" id="PXF50009.1"/>
    </source>
</evidence>
<feature type="region of interest" description="Disordered" evidence="3">
    <location>
        <begin position="316"/>
        <end position="438"/>
    </location>
</feature>
<evidence type="ECO:0000256" key="1">
    <source>
        <dbReference type="ARBA" id="ARBA00010197"/>
    </source>
</evidence>
<keyword evidence="6" id="KW-1185">Reference proteome</keyword>
<dbReference type="Proteomes" id="UP000247409">
    <property type="component" value="Unassembled WGS sequence"/>
</dbReference>
<accession>A0A2V3J6I0</accession>
<comment type="similarity">
    <text evidence="1">Belongs to the SNW family.</text>
</comment>
<dbReference type="Pfam" id="PF02731">
    <property type="entry name" value="SKIP_SNW"/>
    <property type="match status" value="1"/>
</dbReference>
<evidence type="ECO:0000256" key="2">
    <source>
        <dbReference type="SAM" id="Coils"/>
    </source>
</evidence>
<dbReference type="STRING" id="448386.A0A2V3J6I0"/>
<feature type="compositionally biased region" description="Basic and acidic residues" evidence="3">
    <location>
        <begin position="514"/>
        <end position="525"/>
    </location>
</feature>
<sequence>MPAATVIHCALRSSSASRPHHDRSPVPMSLRDLLPPPTDGHVFNPADEEPSVALTVLPTKQPKHAGVSRLLTLRVSADGPDYSAVVRQGENATRTVQTSYDSLVEKPREQVLTPLPTKQQIDETARRTRAAIEQVVSGKLAAKGGGRAHDKPSFVRYTPANTNTQPSAAARQRIIRLVEAPSDPMEPPKFSHRKAPVNPPSPPVPVMHSPDRKLTKAEAAEWKIPPVVSNWKNNRGYTIALDKRLAADGRAHVDHSINDRFADMAEALYNAERVAREQVERRARLQRQVSAKAKEAKERELRELAEKARRERKGYLGLSEKTDIPSSIAPSEVHGFRESSIAPSAVPVEDEAPPLISGSAAPSEAGYRPRRSRFGDRGEHTSASYEEEDDSVRRRDQVRDERRLQRERELRGRGLDNVDTDRPTLKRAKLTRDQDRDVAERVALGQSAATRPSGEVMYDQRLFNQEAGSTRTGGLVLAGGYGADDAYNIYDKPLFVGSNSAAKFQYRASGANDVDERERRFRADRGFGGTDDNNKAPASQGPRNKPVEFERDVPSRPDANNDPYGVDKFFEEARDRGK</sequence>
<dbReference type="AlphaFoldDB" id="A0A2V3J6I0"/>
<keyword evidence="2" id="KW-0175">Coiled coil</keyword>
<evidence type="ECO:0000259" key="4">
    <source>
        <dbReference type="Pfam" id="PF02731"/>
    </source>
</evidence>
<feature type="region of interest" description="Disordered" evidence="3">
    <location>
        <begin position="509"/>
        <end position="578"/>
    </location>
</feature>
<evidence type="ECO:0000313" key="6">
    <source>
        <dbReference type="Proteomes" id="UP000247409"/>
    </source>
</evidence>
<feature type="region of interest" description="Disordered" evidence="3">
    <location>
        <begin position="10"/>
        <end position="39"/>
    </location>
</feature>
<feature type="region of interest" description="Disordered" evidence="3">
    <location>
        <begin position="182"/>
        <end position="210"/>
    </location>
</feature>
<organism evidence="5 6">
    <name type="scientific">Gracilariopsis chorda</name>
    <dbReference type="NCBI Taxonomy" id="448386"/>
    <lineage>
        <taxon>Eukaryota</taxon>
        <taxon>Rhodophyta</taxon>
        <taxon>Florideophyceae</taxon>
        <taxon>Rhodymeniophycidae</taxon>
        <taxon>Gracilariales</taxon>
        <taxon>Gracilariaceae</taxon>
        <taxon>Gracilariopsis</taxon>
    </lineage>
</organism>
<dbReference type="GO" id="GO:0000398">
    <property type="term" value="P:mRNA splicing, via spliceosome"/>
    <property type="evidence" value="ECO:0007669"/>
    <property type="project" value="InterPro"/>
</dbReference>
<evidence type="ECO:0000256" key="3">
    <source>
        <dbReference type="SAM" id="MobiDB-lite"/>
    </source>
</evidence>
<feature type="compositionally biased region" description="Basic and acidic residues" evidence="3">
    <location>
        <begin position="545"/>
        <end position="555"/>
    </location>
</feature>
<dbReference type="PANTHER" id="PTHR12096">
    <property type="entry name" value="NUCLEAR PROTEIN SKIP-RELATED"/>
    <property type="match status" value="1"/>
</dbReference>
<dbReference type="OrthoDB" id="666364at2759"/>
<feature type="compositionally biased region" description="Basic and acidic residues" evidence="3">
    <location>
        <begin position="391"/>
        <end position="438"/>
    </location>
</feature>
<name>A0A2V3J6I0_9FLOR</name>
<dbReference type="InterPro" id="IPR004015">
    <property type="entry name" value="SKI-int_prot_SKIP_SNW-dom"/>
</dbReference>
<proteinExistence type="inferred from homology"/>
<feature type="coiled-coil region" evidence="2">
    <location>
        <begin position="287"/>
        <end position="314"/>
    </location>
</feature>
<feature type="compositionally biased region" description="Basic and acidic residues" evidence="3">
    <location>
        <begin position="568"/>
        <end position="578"/>
    </location>
</feature>
<dbReference type="EMBL" id="NBIV01000001">
    <property type="protein sequence ID" value="PXF50009.1"/>
    <property type="molecule type" value="Genomic_DNA"/>
</dbReference>
<protein>
    <submittedName>
        <fullName evidence="5">Pre-mRNA-processing protein 45</fullName>
    </submittedName>
</protein>
<reference evidence="5 6" key="1">
    <citation type="journal article" date="2018" name="Mol. Biol. Evol.">
        <title>Analysis of the draft genome of the red seaweed Gracilariopsis chorda provides insights into genome size evolution in Rhodophyta.</title>
        <authorList>
            <person name="Lee J."/>
            <person name="Yang E.C."/>
            <person name="Graf L."/>
            <person name="Yang J.H."/>
            <person name="Qiu H."/>
            <person name="Zel Zion U."/>
            <person name="Chan C.X."/>
            <person name="Stephens T.G."/>
            <person name="Weber A.P.M."/>
            <person name="Boo G.H."/>
            <person name="Boo S.M."/>
            <person name="Kim K.M."/>
            <person name="Shin Y."/>
            <person name="Jung M."/>
            <person name="Lee S.J."/>
            <person name="Yim H.S."/>
            <person name="Lee J.H."/>
            <person name="Bhattacharya D."/>
            <person name="Yoon H.S."/>
        </authorList>
    </citation>
    <scope>NUCLEOTIDE SEQUENCE [LARGE SCALE GENOMIC DNA]</scope>
    <source>
        <strain evidence="5 6">SKKU-2015</strain>
        <tissue evidence="5">Whole body</tissue>
    </source>
</reference>